<dbReference type="InterPro" id="IPR012319">
    <property type="entry name" value="FPG_cat"/>
</dbReference>
<dbReference type="SUPFAM" id="SSF81624">
    <property type="entry name" value="N-terminal domain of MutM-like DNA repair proteins"/>
    <property type="match status" value="1"/>
</dbReference>
<gene>
    <name evidence="2" type="ORF">HQ497_01945</name>
</gene>
<dbReference type="EMBL" id="JABMOJ010000068">
    <property type="protein sequence ID" value="NQV64101.1"/>
    <property type="molecule type" value="Genomic_DNA"/>
</dbReference>
<dbReference type="FunFam" id="3.20.190.10:FF:000001">
    <property type="entry name" value="Formamidopyrimidine-DNA glycosylase"/>
    <property type="match status" value="1"/>
</dbReference>
<dbReference type="SMART" id="SM00898">
    <property type="entry name" value="Fapy_DNA_glyco"/>
    <property type="match status" value="1"/>
</dbReference>
<evidence type="ECO:0000313" key="2">
    <source>
        <dbReference type="EMBL" id="NQV64101.1"/>
    </source>
</evidence>
<proteinExistence type="predicted"/>
<dbReference type="GO" id="GO:0006284">
    <property type="term" value="P:base-excision repair"/>
    <property type="evidence" value="ECO:0007669"/>
    <property type="project" value="InterPro"/>
</dbReference>
<dbReference type="Proteomes" id="UP000754644">
    <property type="component" value="Unassembled WGS sequence"/>
</dbReference>
<organism evidence="2 3">
    <name type="scientific">SAR86 cluster bacterium</name>
    <dbReference type="NCBI Taxonomy" id="2030880"/>
    <lineage>
        <taxon>Bacteria</taxon>
        <taxon>Pseudomonadati</taxon>
        <taxon>Pseudomonadota</taxon>
        <taxon>Gammaproteobacteria</taxon>
        <taxon>SAR86 cluster</taxon>
    </lineage>
</organism>
<dbReference type="Pfam" id="PF01149">
    <property type="entry name" value="Fapy_DNA_glyco"/>
    <property type="match status" value="1"/>
</dbReference>
<dbReference type="GO" id="GO:0003906">
    <property type="term" value="F:DNA-(apurinic or apyrimidinic site) endonuclease activity"/>
    <property type="evidence" value="ECO:0007669"/>
    <property type="project" value="InterPro"/>
</dbReference>
<dbReference type="PANTHER" id="PTHR22993:SF9">
    <property type="entry name" value="FORMAMIDOPYRIMIDINE-DNA GLYCOSYLASE"/>
    <property type="match status" value="1"/>
</dbReference>
<dbReference type="GO" id="GO:0008270">
    <property type="term" value="F:zinc ion binding"/>
    <property type="evidence" value="ECO:0007669"/>
    <property type="project" value="InterPro"/>
</dbReference>
<dbReference type="CDD" id="cd08966">
    <property type="entry name" value="EcFpg-like_N"/>
    <property type="match status" value="1"/>
</dbReference>
<accession>A0A972VV21</accession>
<comment type="caution">
    <text evidence="2">The sequence shown here is derived from an EMBL/GenBank/DDBJ whole genome shotgun (WGS) entry which is preliminary data.</text>
</comment>
<dbReference type="PANTHER" id="PTHR22993">
    <property type="entry name" value="FORMAMIDOPYRIMIDINE-DNA GLYCOSYLASE"/>
    <property type="match status" value="1"/>
</dbReference>
<evidence type="ECO:0000259" key="1">
    <source>
        <dbReference type="PROSITE" id="PS51068"/>
    </source>
</evidence>
<protein>
    <submittedName>
        <fullName evidence="2">DNA-formamidopyrimidine glycosylase</fullName>
    </submittedName>
</protein>
<dbReference type="GO" id="GO:0034039">
    <property type="term" value="F:8-oxo-7,8-dihydroguanine DNA N-glycosylase activity"/>
    <property type="evidence" value="ECO:0007669"/>
    <property type="project" value="TreeGrafter"/>
</dbReference>
<feature type="non-terminal residue" evidence="2">
    <location>
        <position position="144"/>
    </location>
</feature>
<reference evidence="2" key="1">
    <citation type="submission" date="2020-05" db="EMBL/GenBank/DDBJ databases">
        <title>Sulfur intermediates as new biogeochemical hubs in an aquatic model microbial ecosystem.</title>
        <authorList>
            <person name="Vigneron A."/>
        </authorList>
    </citation>
    <scope>NUCLEOTIDE SEQUENCE</scope>
    <source>
        <strain evidence="2">Bin.250</strain>
    </source>
</reference>
<evidence type="ECO:0000313" key="3">
    <source>
        <dbReference type="Proteomes" id="UP000754644"/>
    </source>
</evidence>
<dbReference type="Gene3D" id="3.20.190.10">
    <property type="entry name" value="MutM-like, N-terminal"/>
    <property type="match status" value="1"/>
</dbReference>
<dbReference type="AlphaFoldDB" id="A0A972VV21"/>
<sequence>MPELPEVETTRKGIEPHLLGQKIRLVLVRQDQLRWPISADLGQAVTGQRIDAVERRGKYLFLVTAAGRVMIHLGMSGSLRIQSPSAPLKTHDHVDFVLANDQILRFHDPRRFGSIFWLPGDSDHSLLRTLGPEPLTAAFSAAYL</sequence>
<name>A0A972VV21_9GAMM</name>
<feature type="domain" description="Formamidopyrimidine-DNA glycosylase catalytic" evidence="1">
    <location>
        <begin position="2"/>
        <end position="113"/>
    </location>
</feature>
<dbReference type="PROSITE" id="PS51068">
    <property type="entry name" value="FPG_CAT"/>
    <property type="match status" value="1"/>
</dbReference>
<dbReference type="InterPro" id="IPR035937">
    <property type="entry name" value="FPG_N"/>
</dbReference>